<reference evidence="8 9" key="1">
    <citation type="submission" date="2017-09" db="EMBL/GenBank/DDBJ databases">
        <authorList>
            <person name="Ehlers B."/>
            <person name="Leendertz F.H."/>
        </authorList>
    </citation>
    <scope>NUCLEOTIDE SEQUENCE [LARGE SCALE GENOMIC DNA]</scope>
    <source>
        <strain evidence="8 9">CGMCC 4.6857</strain>
    </source>
</reference>
<dbReference type="PRINTS" id="PR00385">
    <property type="entry name" value="P450"/>
</dbReference>
<dbReference type="EMBL" id="OBDY01000005">
    <property type="protein sequence ID" value="SNY38660.1"/>
    <property type="molecule type" value="Genomic_DNA"/>
</dbReference>
<protein>
    <submittedName>
        <fullName evidence="8">Cytochrome P450</fullName>
    </submittedName>
</protein>
<evidence type="ECO:0000256" key="6">
    <source>
        <dbReference type="ARBA" id="ARBA00023033"/>
    </source>
</evidence>
<keyword evidence="4 7" id="KW-0560">Oxidoreductase</keyword>
<sequence>MNNGCLEGDVQTRLRVLGWMARRFGGRKPRTMNLEGTLAMLPDSSLFPLYRNGLDPVPELREKPPVSRLPLPLGIRAWLVTGYEPVRAVLGDSSAFSNDFGKFAAKVGLTAGEQPGGLGMIDPPMHTRLRRMVMPEFTMHRLARLQPRIEAIVGDRLEAMAAMDGPVDLLQEFALPVPALTICELLGVPYEDRDLVQKFSAARFDLGDGAYAPLDAINESRAYLRDLVAQQRRRPGDGLIGSLIAAHGDELSDQELAGLADGVLTGGLETSASMLALGALVLMTQPGLAEPLRRGEPADALVEELLRYLTVVQVGFPRFAVRDLELDGASIKEGDIVMCSLIGADRDGVLGPGMDRIDAGRATTRSHLAFGHGLHRCVGAELARMELRIAYPALIRRFPQMRPVTDPAARRASIVFGLEALPVAL</sequence>
<accession>A0A285HSH3</accession>
<dbReference type="GO" id="GO:0005506">
    <property type="term" value="F:iron ion binding"/>
    <property type="evidence" value="ECO:0007669"/>
    <property type="project" value="InterPro"/>
</dbReference>
<dbReference type="OrthoDB" id="3664945at2"/>
<evidence type="ECO:0000313" key="8">
    <source>
        <dbReference type="EMBL" id="SNY38660.1"/>
    </source>
</evidence>
<dbReference type="GO" id="GO:0020037">
    <property type="term" value="F:heme binding"/>
    <property type="evidence" value="ECO:0007669"/>
    <property type="project" value="InterPro"/>
</dbReference>
<evidence type="ECO:0000256" key="2">
    <source>
        <dbReference type="ARBA" id="ARBA00022617"/>
    </source>
</evidence>
<dbReference type="GO" id="GO:0004497">
    <property type="term" value="F:monooxygenase activity"/>
    <property type="evidence" value="ECO:0007669"/>
    <property type="project" value="UniProtKB-KW"/>
</dbReference>
<dbReference type="PROSITE" id="PS00086">
    <property type="entry name" value="CYTOCHROME_P450"/>
    <property type="match status" value="1"/>
</dbReference>
<keyword evidence="3 7" id="KW-0479">Metal-binding</keyword>
<comment type="similarity">
    <text evidence="1 7">Belongs to the cytochrome P450 family.</text>
</comment>
<dbReference type="AlphaFoldDB" id="A0A285HSH3"/>
<evidence type="ECO:0000313" key="9">
    <source>
        <dbReference type="Proteomes" id="UP000219612"/>
    </source>
</evidence>
<dbReference type="GO" id="GO:0017000">
    <property type="term" value="P:antibiotic biosynthetic process"/>
    <property type="evidence" value="ECO:0007669"/>
    <property type="project" value="UniProtKB-ARBA"/>
</dbReference>
<organism evidence="8 9">
    <name type="scientific">Paractinoplanes atraurantiacus</name>
    <dbReference type="NCBI Taxonomy" id="1036182"/>
    <lineage>
        <taxon>Bacteria</taxon>
        <taxon>Bacillati</taxon>
        <taxon>Actinomycetota</taxon>
        <taxon>Actinomycetes</taxon>
        <taxon>Micromonosporales</taxon>
        <taxon>Micromonosporaceae</taxon>
        <taxon>Paractinoplanes</taxon>
    </lineage>
</organism>
<dbReference type="FunFam" id="1.10.630.10:FF:000018">
    <property type="entry name" value="Cytochrome P450 monooxygenase"/>
    <property type="match status" value="1"/>
</dbReference>
<dbReference type="Pfam" id="PF00067">
    <property type="entry name" value="p450"/>
    <property type="match status" value="1"/>
</dbReference>
<dbReference type="RefSeq" id="WP_097320588.1">
    <property type="nucleotide sequence ID" value="NZ_OBDY01000005.1"/>
</dbReference>
<dbReference type="GO" id="GO:0016705">
    <property type="term" value="F:oxidoreductase activity, acting on paired donors, with incorporation or reduction of molecular oxygen"/>
    <property type="evidence" value="ECO:0007669"/>
    <property type="project" value="InterPro"/>
</dbReference>
<dbReference type="InterPro" id="IPR017972">
    <property type="entry name" value="Cyt_P450_CS"/>
</dbReference>
<evidence type="ECO:0000256" key="5">
    <source>
        <dbReference type="ARBA" id="ARBA00023004"/>
    </source>
</evidence>
<dbReference type="Proteomes" id="UP000219612">
    <property type="component" value="Unassembled WGS sequence"/>
</dbReference>
<dbReference type="InterPro" id="IPR036396">
    <property type="entry name" value="Cyt_P450_sf"/>
</dbReference>
<keyword evidence="5 7" id="KW-0408">Iron</keyword>
<keyword evidence="9" id="KW-1185">Reference proteome</keyword>
<dbReference type="InterPro" id="IPR001128">
    <property type="entry name" value="Cyt_P450"/>
</dbReference>
<dbReference type="InterPro" id="IPR002397">
    <property type="entry name" value="Cyt_P450_B"/>
</dbReference>
<dbReference type="Gene3D" id="1.10.630.10">
    <property type="entry name" value="Cytochrome P450"/>
    <property type="match status" value="1"/>
</dbReference>
<dbReference type="PANTHER" id="PTHR46696:SF1">
    <property type="entry name" value="CYTOCHROME P450 YJIB-RELATED"/>
    <property type="match status" value="1"/>
</dbReference>
<evidence type="ECO:0000256" key="4">
    <source>
        <dbReference type="ARBA" id="ARBA00023002"/>
    </source>
</evidence>
<evidence type="ECO:0000256" key="7">
    <source>
        <dbReference type="RuleBase" id="RU000461"/>
    </source>
</evidence>
<dbReference type="PANTHER" id="PTHR46696">
    <property type="entry name" value="P450, PUTATIVE (EUROFUNG)-RELATED"/>
    <property type="match status" value="1"/>
</dbReference>
<evidence type="ECO:0000256" key="1">
    <source>
        <dbReference type="ARBA" id="ARBA00010617"/>
    </source>
</evidence>
<keyword evidence="2 7" id="KW-0349">Heme</keyword>
<dbReference type="SUPFAM" id="SSF48264">
    <property type="entry name" value="Cytochrome P450"/>
    <property type="match status" value="1"/>
</dbReference>
<dbReference type="CDD" id="cd11030">
    <property type="entry name" value="CYP105-like"/>
    <property type="match status" value="1"/>
</dbReference>
<evidence type="ECO:0000256" key="3">
    <source>
        <dbReference type="ARBA" id="ARBA00022723"/>
    </source>
</evidence>
<name>A0A285HSH3_9ACTN</name>
<gene>
    <name evidence="8" type="ORF">SAMN05421748_105251</name>
</gene>
<dbReference type="PRINTS" id="PR00359">
    <property type="entry name" value="BP450"/>
</dbReference>
<proteinExistence type="inferred from homology"/>
<keyword evidence="6 7" id="KW-0503">Monooxygenase</keyword>